<protein>
    <recommendedName>
        <fullName evidence="1">Primase C-terminal 1 domain-containing protein</fullName>
    </recommendedName>
</protein>
<accession>A0A2I7ZJM5</accession>
<feature type="domain" description="Primase C-terminal 1" evidence="1">
    <location>
        <begin position="235"/>
        <end position="293"/>
    </location>
</feature>
<reference evidence="2" key="1">
    <citation type="submission" date="2017-09" db="EMBL/GenBank/DDBJ databases">
        <title>Sequences of three plasmids isolated from Bacillus glycinfermentans NCCP 15922.</title>
        <authorList>
            <person name="Yu W.-S."/>
            <person name="Do H.-N."/>
            <person name="Cheong H.-M."/>
            <person name="Hwang K.-J."/>
        </authorList>
    </citation>
    <scope>NUCLEOTIDE SEQUENCE</scope>
    <source>
        <strain evidence="2">KBN06P03352</strain>
        <plasmid evidence="2">unnamed1</plasmid>
    </source>
</reference>
<sequence length="660" mass="74316">MNAIALKNLYGDQLTEAPKVKRERKTSGYANHLGWVFMTNHLHHKPKAARTYKTLFAIGNDYTYFTPNTFFQKQSREVASLRWINAFSVDIDVKHTSGTTLNVTELLDSIDSVGLPEPALIVRTPSGGVHVHWYLDKPKRAFKRVCEHYKRITGLIIEELSEIGADGQANGPERFFRTPTEENTIYQSQNRVSFDDLCDWFSIEQERRNEERKELRASLVNPGQALLHHPAVKKLLAGVCEGQRDNTCYTLALAFKAAGYDAEQTEKRLHDWNKKNDPPLTKIEIKRKVKSAFKPSAPAGPAAKYISMLSGMKFSYQVWEEAKPRHERKYSHLEEWAEDVLAHIRFRGGKISGSQRSLAEEITSSADRSKKIAYSTFKRVLKHLIDAHKIAVETTGKGRGAVTYIRVLKDVKSLRKESGASQKPKKAANNRNGLNSNTILDQVVGGSALPVPPGLAVSLTISPTPAANPTISPGGSAPVPGNVPDRFISALFNRGFTDGRFIFAAWGRVQLAFKAFNIPFSLISASPDFLTLAIEAVYSVVGEKGAPVLGYFAGQDAFMKYLYGTVKGMLTDYREQQLQDFIRSVEEMPDLKLYCLRQVYFDRLEENDCVDHELAKAFLDEIESEISARERRKARKKSREKLSWETTISDHLLGYFKTIF</sequence>
<geneLocation type="plasmid" evidence="2">
    <name>unnamed1</name>
</geneLocation>
<dbReference type="InterPro" id="IPR014820">
    <property type="entry name" value="PriCT_1"/>
</dbReference>
<dbReference type="AlphaFoldDB" id="A0A2I7ZJM5"/>
<organism evidence="2">
    <name type="scientific">Bacillus glycinifermentans</name>
    <dbReference type="NCBI Taxonomy" id="1664069"/>
    <lineage>
        <taxon>Bacteria</taxon>
        <taxon>Bacillati</taxon>
        <taxon>Bacillota</taxon>
        <taxon>Bacilli</taxon>
        <taxon>Bacillales</taxon>
        <taxon>Bacillaceae</taxon>
        <taxon>Bacillus</taxon>
    </lineage>
</organism>
<keyword evidence="2" id="KW-0614">Plasmid</keyword>
<name>A0A2I7ZJM5_9BACI</name>
<dbReference type="RefSeq" id="WP_053071223.1">
    <property type="nucleotide sequence ID" value="NZ_JARRUA010000024.1"/>
</dbReference>
<proteinExistence type="predicted"/>
<dbReference type="Pfam" id="PF08708">
    <property type="entry name" value="PriCT_1"/>
    <property type="match status" value="1"/>
</dbReference>
<evidence type="ECO:0000313" key="2">
    <source>
        <dbReference type="EMBL" id="AUS92811.1"/>
    </source>
</evidence>
<dbReference type="EMBL" id="MF996509">
    <property type="protein sequence ID" value="AUS92811.1"/>
    <property type="molecule type" value="Genomic_DNA"/>
</dbReference>
<evidence type="ECO:0000259" key="1">
    <source>
        <dbReference type="Pfam" id="PF08708"/>
    </source>
</evidence>